<dbReference type="EMBL" id="DRXS01000030">
    <property type="protein sequence ID" value="HHR40291.1"/>
    <property type="molecule type" value="Genomic_DNA"/>
</dbReference>
<dbReference type="Pfam" id="PF04289">
    <property type="entry name" value="DUF447_N"/>
    <property type="match status" value="1"/>
</dbReference>
<gene>
    <name evidence="2" type="ORF">ENM42_00510</name>
</gene>
<dbReference type="AlphaFoldDB" id="A0A7C5U527"/>
<dbReference type="PIRSF" id="PIRSF018747">
    <property type="entry name" value="UCP018747"/>
    <property type="match status" value="1"/>
</dbReference>
<name>A0A7C5U527_CALS0</name>
<accession>A0A7C5U527</accession>
<reference evidence="2" key="1">
    <citation type="journal article" date="2020" name="mSystems">
        <title>Genome- and Community-Level Interaction Insights into Carbon Utilization and Element Cycling Functions of Hydrothermarchaeota in Hydrothermal Sediment.</title>
        <authorList>
            <person name="Zhou Z."/>
            <person name="Liu Y."/>
            <person name="Xu W."/>
            <person name="Pan J."/>
            <person name="Luo Z.H."/>
            <person name="Li M."/>
        </authorList>
    </citation>
    <scope>NUCLEOTIDE SEQUENCE [LARGE SCALE GENOMIC DNA]</scope>
    <source>
        <strain evidence="2">SpSt-1084</strain>
    </source>
</reference>
<dbReference type="InterPro" id="IPR016733">
    <property type="entry name" value="UCP018747"/>
</dbReference>
<comment type="caution">
    <text evidence="2">The sequence shown here is derived from an EMBL/GenBank/DDBJ whole genome shotgun (WGS) entry which is preliminary data.</text>
</comment>
<protein>
    <submittedName>
        <fullName evidence="2">DUF447 family protein</fullName>
    </submittedName>
</protein>
<proteinExistence type="predicted"/>
<dbReference type="InterPro" id="IPR012349">
    <property type="entry name" value="Split_barrel_FMN-bd"/>
</dbReference>
<evidence type="ECO:0000259" key="1">
    <source>
        <dbReference type="Pfam" id="PF04289"/>
    </source>
</evidence>
<organism evidence="2">
    <name type="scientific">Caldiarchaeum subterraneum</name>
    <dbReference type="NCBI Taxonomy" id="311458"/>
    <lineage>
        <taxon>Archaea</taxon>
        <taxon>Nitrososphaerota</taxon>
        <taxon>Candidatus Caldarchaeales</taxon>
        <taxon>Candidatus Caldarchaeaceae</taxon>
        <taxon>Candidatus Caldarchaeum</taxon>
    </lineage>
</organism>
<sequence>MTDLSSLEFEPNVWYETIVTTYNDDHRPNAAAMGCITFNQQHLVLRPFKNTATYSNIMRRRRAAVNITHDPELFYRAVFKKEMLFTAGEFADVPVLKECDAAIEVIIDDVKSFDEQRAEIVMSPTHIHKYATRIHPYSRVESALIESLIHYTRVAVFLHTERHGEALNLIEKIRENIQLVRRLSKKPMHLQICEEIINSVKQSVKNP</sequence>
<dbReference type="InterPro" id="IPR007386">
    <property type="entry name" value="DUF447_N"/>
</dbReference>
<dbReference type="SUPFAM" id="SSF50475">
    <property type="entry name" value="FMN-binding split barrel"/>
    <property type="match status" value="1"/>
</dbReference>
<feature type="domain" description="DUF447" evidence="1">
    <location>
        <begin position="15"/>
        <end position="126"/>
    </location>
</feature>
<evidence type="ECO:0000313" key="2">
    <source>
        <dbReference type="EMBL" id="HHR40291.1"/>
    </source>
</evidence>
<dbReference type="Gene3D" id="2.30.110.10">
    <property type="entry name" value="Electron Transport, Fmn-binding Protein, Chain A"/>
    <property type="match status" value="1"/>
</dbReference>